<name>A0A1L6MV42_9BACT</name>
<keyword evidence="2" id="KW-1185">Reference proteome</keyword>
<accession>A0A1L6MV42</accession>
<dbReference type="EMBL" id="CP016908">
    <property type="protein sequence ID" value="APR99384.1"/>
    <property type="molecule type" value="Genomic_DNA"/>
</dbReference>
<sequence>MDSFFLNQNRFLGKKARAPRRLSRILFAQWGCTPSWQLNEAILVSAISSVGYVSPVRYFSVRMREYHYAGS</sequence>
<evidence type="ECO:0000313" key="1">
    <source>
        <dbReference type="EMBL" id="APR99384.1"/>
    </source>
</evidence>
<dbReference type="STRING" id="1882918.BCY86_00835"/>
<reference evidence="1 2" key="1">
    <citation type="submission" date="2016-08" db="EMBL/GenBank/DDBJ databases">
        <title>Identification and validation of antigenic proteins from Pajaroellobacter abortibovis using de-novo genome sequence assembly and reverse vaccinology.</title>
        <authorList>
            <person name="Welly B.T."/>
            <person name="Miller M.R."/>
            <person name="Stott J.L."/>
            <person name="Blanchard M.T."/>
            <person name="Islas-Trejo A.D."/>
            <person name="O'Rourke S.M."/>
            <person name="Young A.E."/>
            <person name="Medrano J.F."/>
            <person name="Van Eenennaam A.L."/>
        </authorList>
    </citation>
    <scope>NUCLEOTIDE SEQUENCE [LARGE SCALE GENOMIC DNA]</scope>
    <source>
        <strain evidence="1 2">BTF92-0548A/99-0131</strain>
    </source>
</reference>
<dbReference type="KEGG" id="pabo:BCY86_00835"/>
<gene>
    <name evidence="1" type="ORF">BCY86_00835</name>
</gene>
<proteinExistence type="predicted"/>
<evidence type="ECO:0000313" key="2">
    <source>
        <dbReference type="Proteomes" id="UP000185544"/>
    </source>
</evidence>
<protein>
    <submittedName>
        <fullName evidence="1">Uncharacterized protein</fullName>
    </submittedName>
</protein>
<dbReference type="AlphaFoldDB" id="A0A1L6MV42"/>
<organism evidence="1 2">
    <name type="scientific">Pajaroellobacter abortibovis</name>
    <dbReference type="NCBI Taxonomy" id="1882918"/>
    <lineage>
        <taxon>Bacteria</taxon>
        <taxon>Pseudomonadati</taxon>
        <taxon>Myxococcota</taxon>
        <taxon>Polyangia</taxon>
        <taxon>Polyangiales</taxon>
        <taxon>Polyangiaceae</taxon>
    </lineage>
</organism>
<dbReference type="Proteomes" id="UP000185544">
    <property type="component" value="Chromosome"/>
</dbReference>